<keyword evidence="2" id="KW-1185">Reference proteome</keyword>
<gene>
    <name evidence="1" type="ORF">SacglDRAFT_02063</name>
</gene>
<evidence type="ECO:0000313" key="1">
    <source>
        <dbReference type="EMBL" id="EIE98969.1"/>
    </source>
</evidence>
<organism evidence="1 2">
    <name type="scientific">Saccharomonospora glauca K62</name>
    <dbReference type="NCBI Taxonomy" id="928724"/>
    <lineage>
        <taxon>Bacteria</taxon>
        <taxon>Bacillati</taxon>
        <taxon>Actinomycetota</taxon>
        <taxon>Actinomycetes</taxon>
        <taxon>Pseudonocardiales</taxon>
        <taxon>Pseudonocardiaceae</taxon>
        <taxon>Saccharomonospora</taxon>
    </lineage>
</organism>
<dbReference type="AlphaFoldDB" id="I1D1Z5"/>
<dbReference type="Gene3D" id="3.40.630.30">
    <property type="match status" value="1"/>
</dbReference>
<dbReference type="InterPro" id="IPR016181">
    <property type="entry name" value="Acyl_CoA_acyltransferase"/>
</dbReference>
<evidence type="ECO:0008006" key="3">
    <source>
        <dbReference type="Google" id="ProtNLM"/>
    </source>
</evidence>
<name>I1D1Z5_9PSEU</name>
<protein>
    <recommendedName>
        <fullName evidence="3">N-acetyltransferase domain-containing protein</fullName>
    </recommendedName>
</protein>
<dbReference type="HOGENOM" id="CLU_129870_0_0_11"/>
<dbReference type="Proteomes" id="UP000005087">
    <property type="component" value="Chromosome"/>
</dbReference>
<reference evidence="2" key="2">
    <citation type="submission" date="2012-01" db="EMBL/GenBank/DDBJ databases">
        <title>Noncontiguous Finished sequence of chromosome of Saccharomonospora glauca K62.</title>
        <authorList>
            <consortium name="US DOE Joint Genome Institute"/>
            <person name="Lucas S."/>
            <person name="Han J."/>
            <person name="Lapidus A."/>
            <person name="Cheng J.-F."/>
            <person name="Goodwin L."/>
            <person name="Pitluck S."/>
            <person name="Peters L."/>
            <person name="Mikhailova N."/>
            <person name="Held B."/>
            <person name="Detter J.C."/>
            <person name="Han C."/>
            <person name="Tapia R."/>
            <person name="Land M."/>
            <person name="Hauser L."/>
            <person name="Kyrpides N."/>
            <person name="Ivanova N."/>
            <person name="Pagani I."/>
            <person name="Brambilla E.-M."/>
            <person name="Klenk H.-P."/>
            <person name="Woyke T."/>
        </authorList>
    </citation>
    <scope>NUCLEOTIDE SEQUENCE [LARGE SCALE GENOMIC DNA]</scope>
    <source>
        <strain evidence="2">K62</strain>
    </source>
</reference>
<dbReference type="SUPFAM" id="SSF55729">
    <property type="entry name" value="Acyl-CoA N-acyltransferases (Nat)"/>
    <property type="match status" value="1"/>
</dbReference>
<sequence length="177" mass="19845">MAAKRVIFPVTSTRRVELCPATAADQSEFFRTVLRTGIESVRPMARADGVGPRPNAAFTVRNRMSGEQLGFSLLFGLDEAGHIRCGTYLDPELNRLGLGGDAIGLTINYTFAQFNVDRVITETTEASLGSFGMRPGDERVLTVLPDFLYFRGRYWNLYGFQVERHEWVSDDQEIVDD</sequence>
<dbReference type="RefSeq" id="WP_005464184.1">
    <property type="nucleotide sequence ID" value="NZ_CM001484.1"/>
</dbReference>
<accession>I1D1Z5</accession>
<dbReference type="OrthoDB" id="4203258at2"/>
<dbReference type="EMBL" id="CM001484">
    <property type="protein sequence ID" value="EIE98969.1"/>
    <property type="molecule type" value="Genomic_DNA"/>
</dbReference>
<dbReference type="STRING" id="928724.SacglDRAFT_02063"/>
<dbReference type="eggNOG" id="COG1670">
    <property type="taxonomic scope" value="Bacteria"/>
</dbReference>
<evidence type="ECO:0000313" key="2">
    <source>
        <dbReference type="Proteomes" id="UP000005087"/>
    </source>
</evidence>
<proteinExistence type="predicted"/>
<reference evidence="1 2" key="1">
    <citation type="submission" date="2011-09" db="EMBL/GenBank/DDBJ databases">
        <authorList>
            <consortium name="US DOE Joint Genome Institute (JGI-PGF)"/>
            <person name="Lucas S."/>
            <person name="Han J."/>
            <person name="Lapidus A."/>
            <person name="Cheng J.-F."/>
            <person name="Goodwin L."/>
            <person name="Pitluck S."/>
            <person name="Peters L."/>
            <person name="Land M.L."/>
            <person name="Hauser L."/>
            <person name="Brambilla E."/>
            <person name="Klenk H.-P."/>
            <person name="Woyke T.J."/>
        </authorList>
    </citation>
    <scope>NUCLEOTIDE SEQUENCE [LARGE SCALE GENOMIC DNA]</scope>
    <source>
        <strain evidence="1 2">K62</strain>
    </source>
</reference>